<evidence type="ECO:0000256" key="4">
    <source>
        <dbReference type="ARBA" id="ARBA00022737"/>
    </source>
</evidence>
<evidence type="ECO:0000256" key="7">
    <source>
        <dbReference type="ARBA" id="ARBA00023136"/>
    </source>
</evidence>
<keyword evidence="10" id="KW-0393">Immunoglobulin domain</keyword>
<dbReference type="PRINTS" id="PR01472">
    <property type="entry name" value="ICAMVCAM1"/>
</dbReference>
<evidence type="ECO:0000256" key="9">
    <source>
        <dbReference type="ARBA" id="ARBA00023180"/>
    </source>
</evidence>
<feature type="domain" description="Ig-like" evidence="13">
    <location>
        <begin position="487"/>
        <end position="564"/>
    </location>
</feature>
<comment type="caution">
    <text evidence="14">The sequence shown here is derived from an EMBL/GenBank/DDBJ whole genome shotgun (WGS) entry which is preliminary data.</text>
</comment>
<dbReference type="FunFam" id="2.60.40.10:FF:000032">
    <property type="entry name" value="palladin isoform X1"/>
    <property type="match status" value="6"/>
</dbReference>
<evidence type="ECO:0000256" key="8">
    <source>
        <dbReference type="ARBA" id="ARBA00023157"/>
    </source>
</evidence>
<keyword evidence="5" id="KW-0130">Cell adhesion</keyword>
<dbReference type="GO" id="GO:0016020">
    <property type="term" value="C:membrane"/>
    <property type="evidence" value="ECO:0007669"/>
    <property type="project" value="UniProtKB-SubCell"/>
</dbReference>
<dbReference type="PANTHER" id="PTHR13771">
    <property type="entry name" value="INTERCELLULAR ADHESION MOLECULE"/>
    <property type="match status" value="1"/>
</dbReference>
<dbReference type="SMART" id="SM00408">
    <property type="entry name" value="IGc2"/>
    <property type="match status" value="8"/>
</dbReference>
<comment type="subcellular location">
    <subcellularLocation>
        <location evidence="1">Membrane</location>
        <topology evidence="1">Single-pass type I membrane protein</topology>
    </subcellularLocation>
</comment>
<keyword evidence="8" id="KW-1015">Disulfide bond</keyword>
<feature type="signal peptide" evidence="12">
    <location>
        <begin position="1"/>
        <end position="20"/>
    </location>
</feature>
<keyword evidence="4" id="KW-0677">Repeat</keyword>
<keyword evidence="2 11" id="KW-0812">Transmembrane</keyword>
<evidence type="ECO:0000256" key="12">
    <source>
        <dbReference type="SAM" id="SignalP"/>
    </source>
</evidence>
<keyword evidence="15" id="KW-1185">Reference proteome</keyword>
<feature type="chain" id="PRO_5041719618" description="Ig-like domain-containing protein" evidence="12">
    <location>
        <begin position="21"/>
        <end position="1273"/>
    </location>
</feature>
<dbReference type="PROSITE" id="PS50835">
    <property type="entry name" value="IG_LIKE"/>
    <property type="match status" value="8"/>
</dbReference>
<dbReference type="PANTHER" id="PTHR13771:SF9">
    <property type="entry name" value="INTERCELLULAR ADHESION MOLECULE 5"/>
    <property type="match status" value="1"/>
</dbReference>
<evidence type="ECO:0000256" key="11">
    <source>
        <dbReference type="SAM" id="Phobius"/>
    </source>
</evidence>
<sequence>MLRYIILVVCLMTLQRDVHVSSCVMNCTDDPVFTPSRLVVKYGDGTSATCSVCQSACDGKKSGLENAVGSKSENGTTIKWTVDNMTEWDTFATCYYNSPNDSDMQCCTILPVIVYKPPDSVSISISDHSGLMLEGRQYTLQCEVRNAAPIQNLSVTFYRGNTPLGRPGSVNSAGKKPASETYAWSFNASKEDDGAQYWCEAELELGPEGPQPPPMMKSQNVTTTVHYKPHLLPESHPDPITIKEGDPLKLNCSAVGNPPPKYTWTFPAEKKSSFNGSVLTVDSVTTAEEGQYTCTASNSLGNQTVTFKVDVQYKPRLLEKSHPNPITIKEGSPLKLNCSAVGNPQPKYNWTFPAETKSTINGSVLTVDPVTSADKGQYTCTVSNSLGNQTVTFKVDVQHKPRLLEKSRQDPITIKEGDPLKLNCSAVGNPQPKYNWTFPAEKKSTFSGSVLTVDPVTSADKGQYTCTVSNSLGNQTVTFNVDVQHKPRLLEKSHPDPITIKEGDPLKLNCSAVGNPQPKYTWTFPAETKSTINGSVLTVDPVTSADKGQYTCTVSNSLGNQTVTFNVDVQRLTSSTLPPTTTPNRSTASNVLQTLQTMGPPALTITLGRRSPSQKDAFYHAAASPWETQILQCGCSSRSLHLSLFASTEPPDSVSISISDHSGFMLEGRQYTLQCEVRNAAPIQNLSVTCYRGNTPLGRPQSVNSADIFHGYNEINMSLARESSDRIIKMFRRGNTSLGRPQSVNSAGKKPASETYAWSFNASKEDDGAQYWCGAELELGPAGAQPRPRPMMKSQHVITTVHYKPYVQGTSHPDLITIKEGDPLKLNCSAVGNPQPKYTWTFPAEKKSSFNGSVLTVDPVTSADKGQFTCTASNSLGNQTVTFNVDVQLVLWTSSSSFLGQPRTNRTKRMMMMDLWNIFLLVSLVHTVHVSACDMNCTDKPVFTPSRLVVKHGDPTSATCSVCQSGCDRTTFGLEKAVGDKSENGTTIKWTVDRLTEWDTLTTCYYNANNSDKQCCTTLPLIVYKPPDSVSISIFNHSGLMLEGRQYTLLCEVRNAAPIQNLSVTFYRGNTPLGRRGSVNSAGKKPASETYDWSFNASKEDDGAQYWCEAELELGPEGPQPPPMMKSQKINTTVHYKPQLHLSKTSITLTEGNLLQLNCSAVGNPKPSITWIRNNSDNINGSILKIVSVATADKGEYICSAHNSVATVNVSVTIEVHVNYMPYIIAGVALLIVVVVILSLLGYCHYYRNYRRGQYNLKDVFRLHQQLIPEPIA</sequence>
<feature type="domain" description="Ig-like" evidence="13">
    <location>
        <begin position="1027"/>
        <end position="1111"/>
    </location>
</feature>
<dbReference type="SMART" id="SM00409">
    <property type="entry name" value="IG"/>
    <property type="match status" value="9"/>
</dbReference>
<protein>
    <recommendedName>
        <fullName evidence="13">Ig-like domain-containing protein</fullName>
    </recommendedName>
</protein>
<evidence type="ECO:0000259" key="13">
    <source>
        <dbReference type="PROSITE" id="PS50835"/>
    </source>
</evidence>
<evidence type="ECO:0000256" key="10">
    <source>
        <dbReference type="ARBA" id="ARBA00023319"/>
    </source>
</evidence>
<keyword evidence="6 11" id="KW-1133">Transmembrane helix</keyword>
<gene>
    <name evidence="14" type="ORF">Q5P01_025522</name>
</gene>
<dbReference type="InterPro" id="IPR003599">
    <property type="entry name" value="Ig_sub"/>
</dbReference>
<accession>A0AA88IPQ1</accession>
<feature type="transmembrane region" description="Helical" evidence="11">
    <location>
        <begin position="1220"/>
        <end position="1244"/>
    </location>
</feature>
<dbReference type="GO" id="GO:0098609">
    <property type="term" value="P:cell-cell adhesion"/>
    <property type="evidence" value="ECO:0007669"/>
    <property type="project" value="InterPro"/>
</dbReference>
<feature type="domain" description="Ig-like" evidence="13">
    <location>
        <begin position="229"/>
        <end position="306"/>
    </location>
</feature>
<dbReference type="InterPro" id="IPR003598">
    <property type="entry name" value="Ig_sub2"/>
</dbReference>
<evidence type="ECO:0000313" key="14">
    <source>
        <dbReference type="EMBL" id="KAK2817331.1"/>
    </source>
</evidence>
<dbReference type="InterPro" id="IPR047012">
    <property type="entry name" value="ICAM_VCAM"/>
</dbReference>
<dbReference type="SUPFAM" id="SSF48726">
    <property type="entry name" value="Immunoglobulin"/>
    <property type="match status" value="9"/>
</dbReference>
<dbReference type="AlphaFoldDB" id="A0AA88IPQ1"/>
<feature type="domain" description="Ig-like" evidence="13">
    <location>
        <begin position="1138"/>
        <end position="1215"/>
    </location>
</feature>
<keyword evidence="9" id="KW-0325">Glycoprotein</keyword>
<dbReference type="GO" id="GO:0005178">
    <property type="term" value="F:integrin binding"/>
    <property type="evidence" value="ECO:0007669"/>
    <property type="project" value="InterPro"/>
</dbReference>
<reference evidence="14" key="1">
    <citation type="submission" date="2023-07" db="EMBL/GenBank/DDBJ databases">
        <title>Chromosome-level Genome Assembly of Striped Snakehead (Channa striata).</title>
        <authorList>
            <person name="Liu H."/>
        </authorList>
    </citation>
    <scope>NUCLEOTIDE SEQUENCE</scope>
    <source>
        <strain evidence="14">Gz</strain>
        <tissue evidence="14">Muscle</tissue>
    </source>
</reference>
<name>A0AA88IPQ1_CHASR</name>
<dbReference type="InterPro" id="IPR036179">
    <property type="entry name" value="Ig-like_dom_sf"/>
</dbReference>
<dbReference type="Proteomes" id="UP001187415">
    <property type="component" value="Unassembled WGS sequence"/>
</dbReference>
<evidence type="ECO:0000256" key="5">
    <source>
        <dbReference type="ARBA" id="ARBA00022889"/>
    </source>
</evidence>
<dbReference type="InterPro" id="IPR003987">
    <property type="entry name" value="ICAM_VCAM_N"/>
</dbReference>
<evidence type="ECO:0000256" key="1">
    <source>
        <dbReference type="ARBA" id="ARBA00004479"/>
    </source>
</evidence>
<proteinExistence type="predicted"/>
<dbReference type="Gene3D" id="2.60.40.10">
    <property type="entry name" value="Immunoglobulins"/>
    <property type="match status" value="11"/>
</dbReference>
<dbReference type="InterPro" id="IPR013783">
    <property type="entry name" value="Ig-like_fold"/>
</dbReference>
<feature type="domain" description="Ig-like" evidence="13">
    <location>
        <begin position="805"/>
        <end position="882"/>
    </location>
</feature>
<organism evidence="14 15">
    <name type="scientific">Channa striata</name>
    <name type="common">Snakehead murrel</name>
    <name type="synonym">Ophicephalus striatus</name>
    <dbReference type="NCBI Taxonomy" id="64152"/>
    <lineage>
        <taxon>Eukaryota</taxon>
        <taxon>Metazoa</taxon>
        <taxon>Chordata</taxon>
        <taxon>Craniata</taxon>
        <taxon>Vertebrata</taxon>
        <taxon>Euteleostomi</taxon>
        <taxon>Actinopterygii</taxon>
        <taxon>Neopterygii</taxon>
        <taxon>Teleostei</taxon>
        <taxon>Neoteleostei</taxon>
        <taxon>Acanthomorphata</taxon>
        <taxon>Anabantaria</taxon>
        <taxon>Anabantiformes</taxon>
        <taxon>Channoidei</taxon>
        <taxon>Channidae</taxon>
        <taxon>Channa</taxon>
    </lineage>
</organism>
<feature type="domain" description="Ig-like" evidence="13">
    <location>
        <begin position="118"/>
        <end position="222"/>
    </location>
</feature>
<dbReference type="Pfam" id="PF13927">
    <property type="entry name" value="Ig_3"/>
    <property type="match status" value="6"/>
</dbReference>
<dbReference type="InterPro" id="IPR007110">
    <property type="entry name" value="Ig-like_dom"/>
</dbReference>
<dbReference type="EMBL" id="JAUPFM010000021">
    <property type="protein sequence ID" value="KAK2817331.1"/>
    <property type="molecule type" value="Genomic_DNA"/>
</dbReference>
<feature type="domain" description="Ig-like" evidence="13">
    <location>
        <begin position="401"/>
        <end position="478"/>
    </location>
</feature>
<keyword evidence="3 12" id="KW-0732">Signal</keyword>
<evidence type="ECO:0000256" key="6">
    <source>
        <dbReference type="ARBA" id="ARBA00022989"/>
    </source>
</evidence>
<evidence type="ECO:0000256" key="2">
    <source>
        <dbReference type="ARBA" id="ARBA00022692"/>
    </source>
</evidence>
<evidence type="ECO:0000313" key="15">
    <source>
        <dbReference type="Proteomes" id="UP001187415"/>
    </source>
</evidence>
<feature type="domain" description="Ig-like" evidence="13">
    <location>
        <begin position="315"/>
        <end position="392"/>
    </location>
</feature>
<keyword evidence="7 11" id="KW-0472">Membrane</keyword>
<evidence type="ECO:0000256" key="3">
    <source>
        <dbReference type="ARBA" id="ARBA00022729"/>
    </source>
</evidence>